<sequence>LRQGATAVAREARQFAEESVDHPPDATVRAWHGVDDDNAPIEPVRTYLDEVGGTLVEVDGDHLGTLLDRRREVFDWATE</sequence>
<protein>
    <submittedName>
        <fullName evidence="1">Alpha/beta hydrolase</fullName>
    </submittedName>
</protein>
<proteinExistence type="predicted"/>
<gene>
    <name evidence="1" type="ORF">ACFQDD_03355</name>
</gene>
<accession>A0ABD5SZR5</accession>
<name>A0ABD5SZR5_9EURY</name>
<evidence type="ECO:0000313" key="1">
    <source>
        <dbReference type="EMBL" id="MFC6770569.1"/>
    </source>
</evidence>
<dbReference type="EMBL" id="JBHSWT010000084">
    <property type="protein sequence ID" value="MFC6770569.1"/>
    <property type="molecule type" value="Genomic_DNA"/>
</dbReference>
<organism evidence="1 2">
    <name type="scientific">Halorubrum pallidum</name>
    <dbReference type="NCBI Taxonomy" id="1526114"/>
    <lineage>
        <taxon>Archaea</taxon>
        <taxon>Methanobacteriati</taxon>
        <taxon>Methanobacteriota</taxon>
        <taxon>Stenosarchaea group</taxon>
        <taxon>Halobacteria</taxon>
        <taxon>Halobacteriales</taxon>
        <taxon>Haloferacaceae</taxon>
        <taxon>Halorubrum</taxon>
    </lineage>
</organism>
<dbReference type="GO" id="GO:0016787">
    <property type="term" value="F:hydrolase activity"/>
    <property type="evidence" value="ECO:0007669"/>
    <property type="project" value="UniProtKB-KW"/>
</dbReference>
<evidence type="ECO:0000313" key="2">
    <source>
        <dbReference type="Proteomes" id="UP001596274"/>
    </source>
</evidence>
<feature type="non-terminal residue" evidence="1">
    <location>
        <position position="1"/>
    </location>
</feature>
<dbReference type="AlphaFoldDB" id="A0ABD5SZR5"/>
<keyword evidence="2" id="KW-1185">Reference proteome</keyword>
<dbReference type="Proteomes" id="UP001596274">
    <property type="component" value="Unassembled WGS sequence"/>
</dbReference>
<keyword evidence="1" id="KW-0378">Hydrolase</keyword>
<comment type="caution">
    <text evidence="1">The sequence shown here is derived from an EMBL/GenBank/DDBJ whole genome shotgun (WGS) entry which is preliminary data.</text>
</comment>
<reference evidence="1 2" key="1">
    <citation type="journal article" date="2019" name="Int. J. Syst. Evol. Microbiol.">
        <title>The Global Catalogue of Microorganisms (GCM) 10K type strain sequencing project: providing services to taxonomists for standard genome sequencing and annotation.</title>
        <authorList>
            <consortium name="The Broad Institute Genomics Platform"/>
            <consortium name="The Broad Institute Genome Sequencing Center for Infectious Disease"/>
            <person name="Wu L."/>
            <person name="Ma J."/>
        </authorList>
    </citation>
    <scope>NUCLEOTIDE SEQUENCE [LARGE SCALE GENOMIC DNA]</scope>
    <source>
        <strain evidence="1 2">PJ61</strain>
    </source>
</reference>